<evidence type="ECO:0000256" key="3">
    <source>
        <dbReference type="ARBA" id="ARBA00022679"/>
    </source>
</evidence>
<evidence type="ECO:0000256" key="5">
    <source>
        <dbReference type="ARBA" id="ARBA00022737"/>
    </source>
</evidence>
<keyword evidence="14" id="KW-1185">Reference proteome</keyword>
<feature type="domain" description="BAH" evidence="12">
    <location>
        <begin position="554"/>
        <end position="694"/>
    </location>
</feature>
<dbReference type="InterPro" id="IPR029063">
    <property type="entry name" value="SAM-dependent_MTases_sf"/>
</dbReference>
<feature type="compositionally biased region" description="Polar residues" evidence="11">
    <location>
        <begin position="40"/>
        <end position="51"/>
    </location>
</feature>
<dbReference type="Proteomes" id="UP000807353">
    <property type="component" value="Unassembled WGS sequence"/>
</dbReference>
<dbReference type="GO" id="GO:0032259">
    <property type="term" value="P:methylation"/>
    <property type="evidence" value="ECO:0007669"/>
    <property type="project" value="UniProtKB-KW"/>
</dbReference>
<dbReference type="SMART" id="SM00439">
    <property type="entry name" value="BAH"/>
    <property type="match status" value="1"/>
</dbReference>
<dbReference type="Pfam" id="PF12047">
    <property type="entry name" value="DNMT1-RFD"/>
    <property type="match status" value="1"/>
</dbReference>
<dbReference type="InterPro" id="IPR022702">
    <property type="entry name" value="Cytosine_MeTrfase1_RFD"/>
</dbReference>
<dbReference type="PROSITE" id="PS51679">
    <property type="entry name" value="SAM_MT_C5"/>
    <property type="match status" value="1"/>
</dbReference>
<keyword evidence="5" id="KW-0677">Repeat</keyword>
<evidence type="ECO:0000256" key="9">
    <source>
        <dbReference type="RuleBase" id="RU000416"/>
    </source>
</evidence>
<feature type="compositionally biased region" description="Basic residues" evidence="11">
    <location>
        <begin position="1"/>
        <end position="12"/>
    </location>
</feature>
<name>A0A9P5YHZ2_9AGAR</name>
<keyword evidence="4 8" id="KW-0949">S-adenosyl-L-methionine</keyword>
<dbReference type="Pfam" id="PF01426">
    <property type="entry name" value="BAH"/>
    <property type="match status" value="1"/>
</dbReference>
<dbReference type="InterPro" id="IPR050390">
    <property type="entry name" value="C5-Methyltransferase"/>
</dbReference>
<evidence type="ECO:0000256" key="2">
    <source>
        <dbReference type="ARBA" id="ARBA00022603"/>
    </source>
</evidence>
<dbReference type="Pfam" id="PF00145">
    <property type="entry name" value="DNA_methylase"/>
    <property type="match status" value="1"/>
</dbReference>
<proteinExistence type="inferred from homology"/>
<gene>
    <name evidence="13" type="ORF">BDZ94DRAFT_1244081</name>
</gene>
<dbReference type="PANTHER" id="PTHR10629:SF52">
    <property type="entry name" value="DNA (CYTOSINE-5)-METHYLTRANSFERASE 1"/>
    <property type="match status" value="1"/>
</dbReference>
<keyword evidence="7" id="KW-0539">Nucleus</keyword>
<accession>A0A9P5YHZ2</accession>
<dbReference type="EMBL" id="MU150230">
    <property type="protein sequence ID" value="KAF9469258.1"/>
    <property type="molecule type" value="Genomic_DNA"/>
</dbReference>
<dbReference type="Gene3D" id="2.30.30.490">
    <property type="match status" value="2"/>
</dbReference>
<dbReference type="OrthoDB" id="5376140at2759"/>
<dbReference type="InterPro" id="IPR031303">
    <property type="entry name" value="C5_meth_CS"/>
</dbReference>
<evidence type="ECO:0000256" key="8">
    <source>
        <dbReference type="PROSITE-ProRule" id="PRU01016"/>
    </source>
</evidence>
<feature type="compositionally biased region" description="Polar residues" evidence="11">
    <location>
        <begin position="67"/>
        <end position="77"/>
    </location>
</feature>
<feature type="region of interest" description="Disordered" evidence="11">
    <location>
        <begin position="447"/>
        <end position="477"/>
    </location>
</feature>
<evidence type="ECO:0000256" key="6">
    <source>
        <dbReference type="ARBA" id="ARBA00023125"/>
    </source>
</evidence>
<keyword evidence="2 8" id="KW-0489">Methyltransferase</keyword>
<evidence type="ECO:0000259" key="12">
    <source>
        <dbReference type="PROSITE" id="PS51038"/>
    </source>
</evidence>
<evidence type="ECO:0000256" key="11">
    <source>
        <dbReference type="SAM" id="MobiDB-lite"/>
    </source>
</evidence>
<dbReference type="GO" id="GO:0005634">
    <property type="term" value="C:nucleus"/>
    <property type="evidence" value="ECO:0007669"/>
    <property type="project" value="UniProtKB-SubCell"/>
</dbReference>
<keyword evidence="6" id="KW-0238">DNA-binding</keyword>
<dbReference type="GO" id="GO:0003886">
    <property type="term" value="F:DNA (cytosine-5-)-methyltransferase activity"/>
    <property type="evidence" value="ECO:0007669"/>
    <property type="project" value="UniProtKB-EC"/>
</dbReference>
<feature type="active site" evidence="8">
    <location>
        <position position="989"/>
    </location>
</feature>
<dbReference type="PROSITE" id="PS00094">
    <property type="entry name" value="C5_MTASE_1"/>
    <property type="match status" value="1"/>
</dbReference>
<evidence type="ECO:0000313" key="14">
    <source>
        <dbReference type="Proteomes" id="UP000807353"/>
    </source>
</evidence>
<comment type="catalytic activity">
    <reaction evidence="10">
        <text>a 2'-deoxycytidine in DNA + S-adenosyl-L-methionine = a 5-methyl-2'-deoxycytidine in DNA + S-adenosyl-L-homocysteine + H(+)</text>
        <dbReference type="Rhea" id="RHEA:13681"/>
        <dbReference type="Rhea" id="RHEA-COMP:11369"/>
        <dbReference type="Rhea" id="RHEA-COMP:11370"/>
        <dbReference type="ChEBI" id="CHEBI:15378"/>
        <dbReference type="ChEBI" id="CHEBI:57856"/>
        <dbReference type="ChEBI" id="CHEBI:59789"/>
        <dbReference type="ChEBI" id="CHEBI:85452"/>
        <dbReference type="ChEBI" id="CHEBI:85454"/>
        <dbReference type="EC" id="2.1.1.37"/>
    </reaction>
</comment>
<feature type="region of interest" description="Disordered" evidence="11">
    <location>
        <begin position="1"/>
        <end position="77"/>
    </location>
</feature>
<dbReference type="Gene3D" id="3.40.50.150">
    <property type="entry name" value="Vaccinia Virus protein VP39"/>
    <property type="match status" value="1"/>
</dbReference>
<dbReference type="InterPro" id="IPR001025">
    <property type="entry name" value="BAH_dom"/>
</dbReference>
<reference evidence="13" key="1">
    <citation type="submission" date="2020-11" db="EMBL/GenBank/DDBJ databases">
        <authorList>
            <consortium name="DOE Joint Genome Institute"/>
            <person name="Ahrendt S."/>
            <person name="Riley R."/>
            <person name="Andreopoulos W."/>
            <person name="Labutti K."/>
            <person name="Pangilinan J."/>
            <person name="Ruiz-Duenas F.J."/>
            <person name="Barrasa J.M."/>
            <person name="Sanchez-Garcia M."/>
            <person name="Camarero S."/>
            <person name="Miyauchi S."/>
            <person name="Serrano A."/>
            <person name="Linde D."/>
            <person name="Babiker R."/>
            <person name="Drula E."/>
            <person name="Ayuso-Fernandez I."/>
            <person name="Pacheco R."/>
            <person name="Padilla G."/>
            <person name="Ferreira P."/>
            <person name="Barriuso J."/>
            <person name="Kellner H."/>
            <person name="Castanera R."/>
            <person name="Alfaro M."/>
            <person name="Ramirez L."/>
            <person name="Pisabarro A.G."/>
            <person name="Kuo A."/>
            <person name="Tritt A."/>
            <person name="Lipzen A."/>
            <person name="He G."/>
            <person name="Yan M."/>
            <person name="Ng V."/>
            <person name="Cullen D."/>
            <person name="Martin F."/>
            <person name="Rosso M.-N."/>
            <person name="Henrissat B."/>
            <person name="Hibbett D."/>
            <person name="Martinez A.T."/>
            <person name="Grigoriev I.V."/>
        </authorList>
    </citation>
    <scope>NUCLEOTIDE SEQUENCE</scope>
    <source>
        <strain evidence="13">CBS 247.69</strain>
    </source>
</reference>
<comment type="caution">
    <text evidence="13">The sequence shown here is derived from an EMBL/GenBank/DDBJ whole genome shotgun (WGS) entry which is preliminary data.</text>
</comment>
<evidence type="ECO:0000256" key="4">
    <source>
        <dbReference type="ARBA" id="ARBA00022691"/>
    </source>
</evidence>
<sequence>MLREQVKRRKGQRIVAVVELPARPPFTASRRPKRPATPDSDPQTESIQPVTSPRKRRKPKNLIDGSQDISNCPPNVSFSGQHLSPTVSDVGFNTKVHSPTVSDFLMDDTSPVSSIIDLTLSCDDEETFGFFPPTTPGSSVRLEGAASPQLRRYRENSEKMNNQQEEGSTDDEATLSAPVKQKWNVLSPTPTSEDVQIYEFMDDELVETADLVIPGETAVDLGSSSIDIEDAPIRLLQDFTIYNIITNEMVPFGELLSLRYSSQKFGASGLVNAWADFDDDGVEDGYGSDTESLSVSVTAKTGERVKLSEILEFSVHDFLEETKALDSKIYLRTSFAWYILDTPSALYQPLFIPFWTQHRILHLLVTHSLKNPRITYEQFLDIVSQSDDEPLNDYPFFKAELSHKDTDTVDVKAYIISSLPDLCAETGIRIARVPLVKSVVGSHDFNFVDTPPPRGSNSKSKKNHHSNASKMSDKEKEVLKHRNLTVVTPIVSRIAKNLFKGSLEVAGVTDFNEKDEDVAAEIDNTQSHHSDPESMQWIDENNGDGYVGVIMDGVTYLVGDDVMVNPGDDEDMIRARNADSDAAQSINSYANRLWFCRICYFFETTENGRNVKMFHGQWFVHGSKTILQETAHSKSLYLTNKCEDNPIASIFKKCNIRMMGPGDEEIPDDGKPDSNDFHCALVWSEENADFLDLPTKTELEDLLPAGEPSTPCFSCALKAREAELEQLRIIPNGFTQYGVDYHLYDFIYILPHDSSGVLEIAQILKIKGKLPILHLTVQRYGRYNDLTSKSNTGESGLVSDERRLFLENDSKYKISSKQIDGICYIQCLTDPEEIEQWVEHNDHFYVNKRQVEGRSLVMMQASELKICTSCHNNRVETLQCQQDLRSKNEPLRALELFSGAGGLGTGMDMSGFVETKYAVEFSPSAAITFKINHPQTTVYCQDSSLLLKHAIESNEGKKPKPLLSNDGSGFCEPMPTKGSIDIVQGGPPCQSFSMANHYKQADDIRSTLPGNMLSYVEHYDPKYFLLENVKGLLDYPLMSNSRKGGRSLEGGIKSGVVKFIMRALEALGYQVRYKLLQAGQYGAPQGRRRVIFWGAKRGLQIPNFPVPVYAFPKGVHRCTLPTGGYMLPMSRSLVPGDYHQCAPLKAITVNDAISDLPAFEWKNPNKIFPCKPTDKAETRARLGDGILQFEAVLERGVNSGLPGFIHGTTYKTKPMNRYQRWIRAGALNDKGGEERVKGHYTKMFGARLVEATVRVPLRPWADHRDLPVELQPDHAKPGAKNASRSFYGRMDGNSHFKCAMTSVAPNIKNSWVLHPMQKRIISVRECARAQGFPDHYMFMSADDAKQKMVDNQMRQIGNAVPVPLSLALGKSLGEALLKEWAKKEREGSPIV</sequence>
<protein>
    <recommendedName>
        <fullName evidence="10">Cytosine-specific methyltransferase</fullName>
        <ecNumber evidence="10">2.1.1.37</ecNumber>
    </recommendedName>
</protein>
<organism evidence="13 14">
    <name type="scientific">Collybia nuda</name>
    <dbReference type="NCBI Taxonomy" id="64659"/>
    <lineage>
        <taxon>Eukaryota</taxon>
        <taxon>Fungi</taxon>
        <taxon>Dikarya</taxon>
        <taxon>Basidiomycota</taxon>
        <taxon>Agaricomycotina</taxon>
        <taxon>Agaricomycetes</taxon>
        <taxon>Agaricomycetidae</taxon>
        <taxon>Agaricales</taxon>
        <taxon>Tricholomatineae</taxon>
        <taxon>Clitocybaceae</taxon>
        <taxon>Collybia</taxon>
    </lineage>
</organism>
<dbReference type="GO" id="GO:0003677">
    <property type="term" value="F:DNA binding"/>
    <property type="evidence" value="ECO:0007669"/>
    <property type="project" value="UniProtKB-KW"/>
</dbReference>
<feature type="domain" description="BAH" evidence="12">
    <location>
        <begin position="739"/>
        <end position="862"/>
    </location>
</feature>
<evidence type="ECO:0000313" key="13">
    <source>
        <dbReference type="EMBL" id="KAF9469258.1"/>
    </source>
</evidence>
<dbReference type="NCBIfam" id="TIGR00675">
    <property type="entry name" value="dcm"/>
    <property type="match status" value="1"/>
</dbReference>
<comment type="subcellular location">
    <subcellularLocation>
        <location evidence="1">Nucleus</location>
    </subcellularLocation>
</comment>
<dbReference type="PANTHER" id="PTHR10629">
    <property type="entry name" value="CYTOSINE-SPECIFIC METHYLTRANSFERASE"/>
    <property type="match status" value="1"/>
</dbReference>
<dbReference type="InterPro" id="IPR001525">
    <property type="entry name" value="C5_MeTfrase"/>
</dbReference>
<dbReference type="SUPFAM" id="SSF53335">
    <property type="entry name" value="S-adenosyl-L-methionine-dependent methyltransferases"/>
    <property type="match status" value="1"/>
</dbReference>
<keyword evidence="3 8" id="KW-0808">Transferase</keyword>
<evidence type="ECO:0000256" key="10">
    <source>
        <dbReference type="RuleBase" id="RU000417"/>
    </source>
</evidence>
<dbReference type="InterPro" id="IPR018117">
    <property type="entry name" value="C5_DNA_meth_AS"/>
</dbReference>
<dbReference type="GO" id="GO:0003682">
    <property type="term" value="F:chromatin binding"/>
    <property type="evidence" value="ECO:0007669"/>
    <property type="project" value="InterPro"/>
</dbReference>
<comment type="similarity">
    <text evidence="8 9">Belongs to the class I-like SAM-binding methyltransferase superfamily. C5-methyltransferase family.</text>
</comment>
<evidence type="ECO:0000256" key="1">
    <source>
        <dbReference type="ARBA" id="ARBA00004123"/>
    </source>
</evidence>
<dbReference type="PROSITE" id="PS51038">
    <property type="entry name" value="BAH"/>
    <property type="match status" value="2"/>
</dbReference>
<dbReference type="Gene3D" id="3.90.120.10">
    <property type="entry name" value="DNA Methylase, subunit A, domain 2"/>
    <property type="match status" value="1"/>
</dbReference>
<dbReference type="GO" id="GO:0044027">
    <property type="term" value="P:negative regulation of gene expression via chromosomal CpG island methylation"/>
    <property type="evidence" value="ECO:0007669"/>
    <property type="project" value="TreeGrafter"/>
</dbReference>
<dbReference type="PROSITE" id="PS00095">
    <property type="entry name" value="C5_MTASE_2"/>
    <property type="match status" value="1"/>
</dbReference>
<feature type="region of interest" description="Disordered" evidence="11">
    <location>
        <begin position="130"/>
        <end position="175"/>
    </location>
</feature>
<dbReference type="EC" id="2.1.1.37" evidence="10"/>
<dbReference type="PRINTS" id="PR00105">
    <property type="entry name" value="C5METTRFRASE"/>
</dbReference>
<evidence type="ECO:0000256" key="7">
    <source>
        <dbReference type="ARBA" id="ARBA00023242"/>
    </source>
</evidence>
<dbReference type="InterPro" id="IPR043151">
    <property type="entry name" value="BAH_sf"/>
</dbReference>